<evidence type="ECO:0000259" key="1">
    <source>
        <dbReference type="Pfam" id="PF00296"/>
    </source>
</evidence>
<protein>
    <submittedName>
        <fullName evidence="2">F420-dependent oxidoreductase</fullName>
    </submittedName>
</protein>
<evidence type="ECO:0000313" key="2">
    <source>
        <dbReference type="EMBL" id="AMN45588.1"/>
    </source>
</evidence>
<dbReference type="OrthoDB" id="7239898at2"/>
<proteinExistence type="predicted"/>
<reference evidence="2 3" key="1">
    <citation type="submission" date="2015-06" db="EMBL/GenBank/DDBJ databases">
        <title>A Comprehensive Approach to Explore the Metabolic and Phylogenetic Diversity of Bacterial Steroid Degradation in the Environment: Testosterone as an Example.</title>
        <authorList>
            <person name="Yang F.-C."/>
            <person name="Chen Y.-L."/>
            <person name="Yu C.-P."/>
            <person name="Tang S.-L."/>
            <person name="Wang P.-H."/>
            <person name="Ismail W."/>
            <person name="Wang C.-H."/>
            <person name="Yang C.-Y."/>
            <person name="Chiang Y.-R."/>
        </authorList>
    </citation>
    <scope>NUCLEOTIDE SEQUENCE [LARGE SCALE GENOMIC DNA]</scope>
    <source>
        <strain evidence="2 3">DSM 18526</strain>
    </source>
</reference>
<dbReference type="Gene3D" id="3.20.20.30">
    <property type="entry name" value="Luciferase-like domain"/>
    <property type="match status" value="1"/>
</dbReference>
<dbReference type="AlphaFoldDB" id="A0A127F7L4"/>
<dbReference type="Pfam" id="PF00296">
    <property type="entry name" value="Bac_luciferase"/>
    <property type="match status" value="1"/>
</dbReference>
<dbReference type="GO" id="GO:0016705">
    <property type="term" value="F:oxidoreductase activity, acting on paired donors, with incorporation or reduction of molecular oxygen"/>
    <property type="evidence" value="ECO:0007669"/>
    <property type="project" value="InterPro"/>
</dbReference>
<dbReference type="SUPFAM" id="SSF51679">
    <property type="entry name" value="Bacterial luciferase-like"/>
    <property type="match status" value="1"/>
</dbReference>
<dbReference type="KEGG" id="sdf:ACG33_00405"/>
<organism evidence="2 3">
    <name type="scientific">Steroidobacter denitrificans</name>
    <dbReference type="NCBI Taxonomy" id="465721"/>
    <lineage>
        <taxon>Bacteria</taxon>
        <taxon>Pseudomonadati</taxon>
        <taxon>Pseudomonadota</taxon>
        <taxon>Gammaproteobacteria</taxon>
        <taxon>Steroidobacterales</taxon>
        <taxon>Steroidobacteraceae</taxon>
        <taxon>Steroidobacter</taxon>
    </lineage>
</organism>
<dbReference type="STRING" id="465721.ACG33_00405"/>
<dbReference type="InterPro" id="IPR019921">
    <property type="entry name" value="Lucif-like_OxRdtase_Rv2161c"/>
</dbReference>
<dbReference type="PATRIC" id="fig|465721.4.peg.88"/>
<dbReference type="PANTHER" id="PTHR30011:SF32">
    <property type="entry name" value="CONSERVED PROTEIN"/>
    <property type="match status" value="1"/>
</dbReference>
<dbReference type="InterPro" id="IPR051260">
    <property type="entry name" value="Diverse_substr_monoxygenases"/>
</dbReference>
<accession>A0A127F7L4</accession>
<name>A0A127F7L4_STEDE</name>
<dbReference type="Proteomes" id="UP000070250">
    <property type="component" value="Chromosome"/>
</dbReference>
<dbReference type="RefSeq" id="WP_066917858.1">
    <property type="nucleotide sequence ID" value="NZ_CP011971.1"/>
</dbReference>
<dbReference type="InterPro" id="IPR036661">
    <property type="entry name" value="Luciferase-like_sf"/>
</dbReference>
<keyword evidence="3" id="KW-1185">Reference proteome</keyword>
<feature type="domain" description="Luciferase-like" evidence="1">
    <location>
        <begin position="11"/>
        <end position="256"/>
    </location>
</feature>
<dbReference type="CDD" id="cd01097">
    <property type="entry name" value="Tetrahydromethanopterin_reductase"/>
    <property type="match status" value="1"/>
</dbReference>
<gene>
    <name evidence="2" type="ORF">ACG33_00405</name>
</gene>
<evidence type="ECO:0000313" key="3">
    <source>
        <dbReference type="Proteomes" id="UP000070250"/>
    </source>
</evidence>
<dbReference type="PANTHER" id="PTHR30011">
    <property type="entry name" value="ALKANESULFONATE MONOOXYGENASE-RELATED"/>
    <property type="match status" value="1"/>
</dbReference>
<dbReference type="NCBIfam" id="TIGR03619">
    <property type="entry name" value="F420_Rv2161c"/>
    <property type="match status" value="1"/>
</dbReference>
<sequence length="287" mass="31730">MKFALLLGFSHYQDFPALAQAAETAGFSSVSIPDSLFYPQTTESEYPYNDTQTIRNYINATAFIEPFIAMSTMAAVTSRIRFYPGVLKVPVRQPLILAKLLSSLAVVSNERVALGAGLSPWKEDFIYNGVPFERRGVLMDECIAIIRGVMSGEFFEFHSENYDFGPLKMNPVPATPIPILIGGHTTPALKRAAYLGDGWVSANSDFDTLAKLIGELNRYRQEYGTADRTDFEVHVNDAAARTVADFRRLAQLGATEAGWGYASAVRDRQGQIDAIKRFGDEVIAKYS</sequence>
<dbReference type="InterPro" id="IPR011251">
    <property type="entry name" value="Luciferase-like_dom"/>
</dbReference>
<dbReference type="EMBL" id="CP011971">
    <property type="protein sequence ID" value="AMN45588.1"/>
    <property type="molecule type" value="Genomic_DNA"/>
</dbReference>